<dbReference type="SUPFAM" id="SSF161098">
    <property type="entry name" value="MetI-like"/>
    <property type="match status" value="1"/>
</dbReference>
<keyword evidence="6 7" id="KW-0472">Membrane</keyword>
<feature type="transmembrane region" description="Helical" evidence="7">
    <location>
        <begin position="159"/>
        <end position="185"/>
    </location>
</feature>
<evidence type="ECO:0000256" key="2">
    <source>
        <dbReference type="ARBA" id="ARBA00022448"/>
    </source>
</evidence>
<gene>
    <name evidence="9" type="ORF">ACFO3S_20120</name>
</gene>
<keyword evidence="10" id="KW-1185">Reference proteome</keyword>
<evidence type="ECO:0000256" key="7">
    <source>
        <dbReference type="RuleBase" id="RU363032"/>
    </source>
</evidence>
<feature type="transmembrane region" description="Helical" evidence="7">
    <location>
        <begin position="266"/>
        <end position="288"/>
    </location>
</feature>
<feature type="domain" description="ABC transmembrane type-1" evidence="8">
    <location>
        <begin position="74"/>
        <end position="287"/>
    </location>
</feature>
<comment type="subcellular location">
    <subcellularLocation>
        <location evidence="1 7">Cell membrane</location>
        <topology evidence="1 7">Multi-pass membrane protein</topology>
    </subcellularLocation>
</comment>
<dbReference type="RefSeq" id="WP_378099755.1">
    <property type="nucleotide sequence ID" value="NZ_JBHSEP010000017.1"/>
</dbReference>
<comment type="caution">
    <text evidence="9">The sequence shown here is derived from an EMBL/GenBank/DDBJ whole genome shotgun (WGS) entry which is preliminary data.</text>
</comment>
<feature type="transmembrane region" description="Helical" evidence="7">
    <location>
        <begin position="73"/>
        <end position="99"/>
    </location>
</feature>
<evidence type="ECO:0000313" key="9">
    <source>
        <dbReference type="EMBL" id="MFC4600561.1"/>
    </source>
</evidence>
<dbReference type="Proteomes" id="UP001596028">
    <property type="component" value="Unassembled WGS sequence"/>
</dbReference>
<dbReference type="EMBL" id="JBHSEP010000017">
    <property type="protein sequence ID" value="MFC4600561.1"/>
    <property type="molecule type" value="Genomic_DNA"/>
</dbReference>
<evidence type="ECO:0000256" key="1">
    <source>
        <dbReference type="ARBA" id="ARBA00004651"/>
    </source>
</evidence>
<dbReference type="CDD" id="cd06261">
    <property type="entry name" value="TM_PBP2"/>
    <property type="match status" value="1"/>
</dbReference>
<feature type="transmembrane region" description="Helical" evidence="7">
    <location>
        <begin position="111"/>
        <end position="131"/>
    </location>
</feature>
<organism evidence="9 10">
    <name type="scientific">Cohnella hongkongensis</name>
    <dbReference type="NCBI Taxonomy" id="178337"/>
    <lineage>
        <taxon>Bacteria</taxon>
        <taxon>Bacillati</taxon>
        <taxon>Bacillota</taxon>
        <taxon>Bacilli</taxon>
        <taxon>Bacillales</taxon>
        <taxon>Paenibacillaceae</taxon>
        <taxon>Cohnella</taxon>
    </lineage>
</organism>
<dbReference type="PANTHER" id="PTHR43005:SF1">
    <property type="entry name" value="SPERMIDINE_PUTRESCINE TRANSPORT SYSTEM PERMEASE PROTEIN"/>
    <property type="match status" value="1"/>
</dbReference>
<dbReference type="Gene3D" id="1.10.3720.10">
    <property type="entry name" value="MetI-like"/>
    <property type="match status" value="1"/>
</dbReference>
<feature type="transmembrane region" description="Helical" evidence="7">
    <location>
        <begin position="17"/>
        <end position="43"/>
    </location>
</feature>
<keyword evidence="3" id="KW-1003">Cell membrane</keyword>
<sequence>MAKAYVSLERERRRLQLIFVLPLMLSIVTLVAVPIASLVGISFTSLNFGKKGLSFLGFDNYAGLVKDPNFINAFVNTVIMLVGTVGLQMVLGVVIALIIHKTSFMQGTIRTVILFPMIIPPIIVGIMWRVLLLPKYGSFNVMLAELGFKNVPDWLSSPALAMMTIILVAVWEWTPFVVLFVLAGLEGQPASPYEAIKIDGANWWQEIRYLTLPLLKPILGIVVMFRIVESLKIFPLVFSLTEGGPGSSTVDFAYYVYKEGFSYLRLGYASAAAMLVFAILLLAIYFAIRIGSRRKKGVGA</sequence>
<keyword evidence="5 7" id="KW-1133">Transmembrane helix</keyword>
<name>A0ABV9FF71_9BACL</name>
<dbReference type="Pfam" id="PF00528">
    <property type="entry name" value="BPD_transp_1"/>
    <property type="match status" value="1"/>
</dbReference>
<evidence type="ECO:0000256" key="3">
    <source>
        <dbReference type="ARBA" id="ARBA00022475"/>
    </source>
</evidence>
<dbReference type="PANTHER" id="PTHR43005">
    <property type="entry name" value="BLR7065 PROTEIN"/>
    <property type="match status" value="1"/>
</dbReference>
<proteinExistence type="inferred from homology"/>
<protein>
    <submittedName>
        <fullName evidence="9">Carbohydrate ABC transporter permease</fullName>
    </submittedName>
</protein>
<evidence type="ECO:0000256" key="5">
    <source>
        <dbReference type="ARBA" id="ARBA00022989"/>
    </source>
</evidence>
<keyword evidence="2 7" id="KW-0813">Transport</keyword>
<dbReference type="InterPro" id="IPR035906">
    <property type="entry name" value="MetI-like_sf"/>
</dbReference>
<evidence type="ECO:0000259" key="8">
    <source>
        <dbReference type="PROSITE" id="PS50928"/>
    </source>
</evidence>
<keyword evidence="4 7" id="KW-0812">Transmembrane</keyword>
<evidence type="ECO:0000256" key="4">
    <source>
        <dbReference type="ARBA" id="ARBA00022692"/>
    </source>
</evidence>
<comment type="similarity">
    <text evidence="7">Belongs to the binding-protein-dependent transport system permease family.</text>
</comment>
<accession>A0ABV9FF71</accession>
<reference evidence="10" key="1">
    <citation type="journal article" date="2019" name="Int. J. Syst. Evol. Microbiol.">
        <title>The Global Catalogue of Microorganisms (GCM) 10K type strain sequencing project: providing services to taxonomists for standard genome sequencing and annotation.</title>
        <authorList>
            <consortium name="The Broad Institute Genomics Platform"/>
            <consortium name="The Broad Institute Genome Sequencing Center for Infectious Disease"/>
            <person name="Wu L."/>
            <person name="Ma J."/>
        </authorList>
    </citation>
    <scope>NUCLEOTIDE SEQUENCE [LARGE SCALE GENOMIC DNA]</scope>
    <source>
        <strain evidence="10">CCUG 49571</strain>
    </source>
</reference>
<dbReference type="InterPro" id="IPR000515">
    <property type="entry name" value="MetI-like"/>
</dbReference>
<evidence type="ECO:0000313" key="10">
    <source>
        <dbReference type="Proteomes" id="UP001596028"/>
    </source>
</evidence>
<feature type="transmembrane region" description="Helical" evidence="7">
    <location>
        <begin position="206"/>
        <end position="228"/>
    </location>
</feature>
<evidence type="ECO:0000256" key="6">
    <source>
        <dbReference type="ARBA" id="ARBA00023136"/>
    </source>
</evidence>
<dbReference type="PROSITE" id="PS50928">
    <property type="entry name" value="ABC_TM1"/>
    <property type="match status" value="1"/>
</dbReference>